<organism evidence="2 3">
    <name type="scientific">Thelonectria olida</name>
    <dbReference type="NCBI Taxonomy" id="1576542"/>
    <lineage>
        <taxon>Eukaryota</taxon>
        <taxon>Fungi</taxon>
        <taxon>Dikarya</taxon>
        <taxon>Ascomycota</taxon>
        <taxon>Pezizomycotina</taxon>
        <taxon>Sordariomycetes</taxon>
        <taxon>Hypocreomycetidae</taxon>
        <taxon>Hypocreales</taxon>
        <taxon>Nectriaceae</taxon>
        <taxon>Thelonectria</taxon>
    </lineage>
</organism>
<evidence type="ECO:0000256" key="1">
    <source>
        <dbReference type="SAM" id="MobiDB-lite"/>
    </source>
</evidence>
<evidence type="ECO:0000313" key="3">
    <source>
        <dbReference type="Proteomes" id="UP000777438"/>
    </source>
</evidence>
<evidence type="ECO:0000313" key="2">
    <source>
        <dbReference type="EMBL" id="KAH6876378.1"/>
    </source>
</evidence>
<dbReference type="OrthoDB" id="5308957at2759"/>
<reference evidence="2 3" key="1">
    <citation type="journal article" date="2021" name="Nat. Commun.">
        <title>Genetic determinants of endophytism in the Arabidopsis root mycobiome.</title>
        <authorList>
            <person name="Mesny F."/>
            <person name="Miyauchi S."/>
            <person name="Thiergart T."/>
            <person name="Pickel B."/>
            <person name="Atanasova L."/>
            <person name="Karlsson M."/>
            <person name="Huettel B."/>
            <person name="Barry K.W."/>
            <person name="Haridas S."/>
            <person name="Chen C."/>
            <person name="Bauer D."/>
            <person name="Andreopoulos W."/>
            <person name="Pangilinan J."/>
            <person name="LaButti K."/>
            <person name="Riley R."/>
            <person name="Lipzen A."/>
            <person name="Clum A."/>
            <person name="Drula E."/>
            <person name="Henrissat B."/>
            <person name="Kohler A."/>
            <person name="Grigoriev I.V."/>
            <person name="Martin F.M."/>
            <person name="Hacquard S."/>
        </authorList>
    </citation>
    <scope>NUCLEOTIDE SEQUENCE [LARGE SCALE GENOMIC DNA]</scope>
    <source>
        <strain evidence="2 3">MPI-CAGE-CH-0241</strain>
    </source>
</reference>
<dbReference type="Proteomes" id="UP000777438">
    <property type="component" value="Unassembled WGS sequence"/>
</dbReference>
<accession>A0A9P9AJU5</accession>
<proteinExistence type="predicted"/>
<dbReference type="AlphaFoldDB" id="A0A9P9AJU5"/>
<protein>
    <recommendedName>
        <fullName evidence="4">Fungal N-terminal domain-containing protein</fullName>
    </recommendedName>
</protein>
<feature type="region of interest" description="Disordered" evidence="1">
    <location>
        <begin position="1047"/>
        <end position="1073"/>
    </location>
</feature>
<feature type="compositionally biased region" description="Acidic residues" evidence="1">
    <location>
        <begin position="1051"/>
        <end position="1066"/>
    </location>
</feature>
<name>A0A9P9AJU5_9HYPO</name>
<keyword evidence="3" id="KW-1185">Reference proteome</keyword>
<sequence length="1073" mass="120389">MDPITALGAAAAASQFGVYGVKGLVNLIQLVGQFRDTPSRVRELLQDVQNSVTGLSQLKQALQDPNSDIMQGLETRQRQSIQCILDHGHDAIKELEDTLKPLVQKKDGTMATGGVKTWKVVLSVIKTKDIEEKLRRIQRLYSDVLLQLQVTDIELQVKLRTISARISRSVDDGLQSLSLQMTSLESTSHSTDQRLQLVSDNLIVAGGTRIESSLNTMQPMLMSLQQEHKFTHEGIGNLDRRVDTLDESIVAATNKIMTALTNHQSHLTLSRNITQLSATDKADIANQITRDLIASPSTLRDAFRKKTAKKSRKYSITVHFYPLLRKALHATFASTSGPGGYSLHHSLHVYATVKRSESPLFSLLDQCFKRKDVRRRVALHNLLDEMRRALEYGGCHLTDRDEDGRTVLHGIIENFGGAEGLGDDLADEFLQFWQLLGSVCLDLSARAPSRIVGIIVGLRMRARHVADQGLTWEYRSTNDAPLTKGLTVQEYALTTLCRASAFRAVGGGALSQFIQKFEPEDYLHPSLDGDLWLPRSEQSSGWVRIFHKRPELVELFSDSTGLGSTIVRKLSSRLRTCYRKWCASFSCQPDVSSVYNDAGSTEKASRVNSEDGLWSLGFTPLELSLGWPEGMRILFEEGAEPGGAEELSTAALLGHLESLRLLLDVEHSKGVTATDILVVFNHWGPAIEPDSAACLVGAAKLRRQMLAQLALRHLPKSQHGQLGLSLNAVLDTNAFAVYDMLVDRGIEVPQALLVDDKPIYHHLISAEWCDLWFDNGFREIDASFMGITPFEATTKQHRKGDLLRWFLSKGAKPQLHPRLNWAPGDAFNLALNLSDWLIFYEKYPYLFTYQYDVDATLDIIDNGSLRIIDDALLIWADETHLSNQEAQDAYEASCRLEIFERLEMAHTCLPHGVHPHLEPAESLSRSEIQALQEEDEESNHHLELLMKAYRTCRSMHLPQAPTPTDYSDNLKEWWEELDQILPEIDYDRDREEQIAEALGEAGYLGHLSEGEETGLEPFSSTACEMPDFEHVIWRHFSRYLTEEGSAGLCSDTEDEWVTESEWESDTEPVSNPK</sequence>
<comment type="caution">
    <text evidence="2">The sequence shown here is derived from an EMBL/GenBank/DDBJ whole genome shotgun (WGS) entry which is preliminary data.</text>
</comment>
<evidence type="ECO:0008006" key="4">
    <source>
        <dbReference type="Google" id="ProtNLM"/>
    </source>
</evidence>
<dbReference type="EMBL" id="JAGPYM010000035">
    <property type="protein sequence ID" value="KAH6876378.1"/>
    <property type="molecule type" value="Genomic_DNA"/>
</dbReference>
<gene>
    <name evidence="2" type="ORF">B0T10DRAFT_585465</name>
</gene>